<feature type="compositionally biased region" description="Polar residues" evidence="1">
    <location>
        <begin position="89"/>
        <end position="98"/>
    </location>
</feature>
<proteinExistence type="predicted"/>
<protein>
    <submittedName>
        <fullName evidence="2">Uncharacterized protein</fullName>
    </submittedName>
</protein>
<sequence length="223" mass="24487">MATRDRPTPPTVGNLSTTDDVFLACCVGTTTHWLSQPKLSRMQRGERETRCLLGDRHGCSRWRDASGTNTMNKCDDVGGPIMDPFPRGNKNSKGNMSKGTNKHYTEEKAMTIRFVSLLQTPGGFGPATFSFLGHHVVSQCTLLLGSMSHGETKSVRWPGEPTRKAFAPQEQLVWFCCRLGTGKDKENQGTVRGTNRDQGLLRGSWGASFRGGKWVPRSLPGTA</sequence>
<gene>
    <name evidence="2" type="ORF">BDV26DRAFT_93326</name>
</gene>
<dbReference type="AlphaFoldDB" id="A0A5N7BP99"/>
<keyword evidence="3" id="KW-1185">Reference proteome</keyword>
<evidence type="ECO:0000313" key="3">
    <source>
        <dbReference type="Proteomes" id="UP000326198"/>
    </source>
</evidence>
<feature type="region of interest" description="Disordered" evidence="1">
    <location>
        <begin position="73"/>
        <end position="98"/>
    </location>
</feature>
<name>A0A5N7BP99_9EURO</name>
<evidence type="ECO:0000313" key="2">
    <source>
        <dbReference type="EMBL" id="KAE8383609.1"/>
    </source>
</evidence>
<accession>A0A5N7BP99</accession>
<organism evidence="2 3">
    <name type="scientific">Aspergillus bertholletiae</name>
    <dbReference type="NCBI Taxonomy" id="1226010"/>
    <lineage>
        <taxon>Eukaryota</taxon>
        <taxon>Fungi</taxon>
        <taxon>Dikarya</taxon>
        <taxon>Ascomycota</taxon>
        <taxon>Pezizomycotina</taxon>
        <taxon>Eurotiomycetes</taxon>
        <taxon>Eurotiomycetidae</taxon>
        <taxon>Eurotiales</taxon>
        <taxon>Aspergillaceae</taxon>
        <taxon>Aspergillus</taxon>
        <taxon>Aspergillus subgen. Circumdati</taxon>
    </lineage>
</organism>
<dbReference type="Proteomes" id="UP000326198">
    <property type="component" value="Unassembled WGS sequence"/>
</dbReference>
<evidence type="ECO:0000256" key="1">
    <source>
        <dbReference type="SAM" id="MobiDB-lite"/>
    </source>
</evidence>
<reference evidence="2 3" key="1">
    <citation type="submission" date="2019-04" db="EMBL/GenBank/DDBJ databases">
        <title>Friends and foes A comparative genomics studyof 23 Aspergillus species from section Flavi.</title>
        <authorList>
            <consortium name="DOE Joint Genome Institute"/>
            <person name="Kjaerbolling I."/>
            <person name="Vesth T."/>
            <person name="Frisvad J.C."/>
            <person name="Nybo J.L."/>
            <person name="Theobald S."/>
            <person name="Kildgaard S."/>
            <person name="Isbrandt T."/>
            <person name="Kuo A."/>
            <person name="Sato A."/>
            <person name="Lyhne E.K."/>
            <person name="Kogle M.E."/>
            <person name="Wiebenga A."/>
            <person name="Kun R.S."/>
            <person name="Lubbers R.J."/>
            <person name="Makela M.R."/>
            <person name="Barry K."/>
            <person name="Chovatia M."/>
            <person name="Clum A."/>
            <person name="Daum C."/>
            <person name="Haridas S."/>
            <person name="He G."/>
            <person name="LaButti K."/>
            <person name="Lipzen A."/>
            <person name="Mondo S."/>
            <person name="Riley R."/>
            <person name="Salamov A."/>
            <person name="Simmons B.A."/>
            <person name="Magnuson J.K."/>
            <person name="Henrissat B."/>
            <person name="Mortensen U.H."/>
            <person name="Larsen T.O."/>
            <person name="Devries R.P."/>
            <person name="Grigoriev I.V."/>
            <person name="Machida M."/>
            <person name="Baker S.E."/>
            <person name="Andersen M.R."/>
        </authorList>
    </citation>
    <scope>NUCLEOTIDE SEQUENCE [LARGE SCALE GENOMIC DNA]</scope>
    <source>
        <strain evidence="2 3">IBT 29228</strain>
    </source>
</reference>
<dbReference type="EMBL" id="ML736154">
    <property type="protein sequence ID" value="KAE8383609.1"/>
    <property type="molecule type" value="Genomic_DNA"/>
</dbReference>